<protein>
    <submittedName>
        <fullName evidence="2">Capsular polysaccharide synthesis enzyme CpsB</fullName>
    </submittedName>
</protein>
<dbReference type="AlphaFoldDB" id="A0A1B9F711"/>
<dbReference type="Proteomes" id="UP000093080">
    <property type="component" value="Unassembled WGS sequence"/>
</dbReference>
<name>A0A1B9F711_9BACT</name>
<proteinExistence type="predicted"/>
<evidence type="ECO:0000313" key="3">
    <source>
        <dbReference type="Proteomes" id="UP000093080"/>
    </source>
</evidence>
<accession>A0A1B9F711</accession>
<feature type="chain" id="PRO_5008626189" evidence="1">
    <location>
        <begin position="25"/>
        <end position="455"/>
    </location>
</feature>
<keyword evidence="3" id="KW-1185">Reference proteome</keyword>
<feature type="signal peptide" evidence="1">
    <location>
        <begin position="1"/>
        <end position="24"/>
    </location>
</feature>
<organism evidence="2 3">
    <name type="scientific">Dissulfuribacter thermophilus</name>
    <dbReference type="NCBI Taxonomy" id="1156395"/>
    <lineage>
        <taxon>Bacteria</taxon>
        <taxon>Pseudomonadati</taxon>
        <taxon>Thermodesulfobacteriota</taxon>
        <taxon>Dissulfuribacteria</taxon>
        <taxon>Dissulfuribacterales</taxon>
        <taxon>Dissulfuribacteraceae</taxon>
        <taxon>Dissulfuribacter</taxon>
    </lineage>
</organism>
<evidence type="ECO:0000313" key="2">
    <source>
        <dbReference type="EMBL" id="OCC15634.1"/>
    </source>
</evidence>
<evidence type="ECO:0000256" key="1">
    <source>
        <dbReference type="SAM" id="SignalP"/>
    </source>
</evidence>
<dbReference type="InterPro" id="IPR018759">
    <property type="entry name" value="BBP2_2"/>
</dbReference>
<keyword evidence="1" id="KW-0732">Signal</keyword>
<gene>
    <name evidence="2" type="ORF">DBT_0985</name>
</gene>
<dbReference type="RefSeq" id="WP_067616966.1">
    <property type="nucleotide sequence ID" value="NZ_MAGO01000004.1"/>
</dbReference>
<dbReference type="Pfam" id="PF10082">
    <property type="entry name" value="BBP2_2"/>
    <property type="match status" value="1"/>
</dbReference>
<comment type="caution">
    <text evidence="2">The sequence shown here is derived from an EMBL/GenBank/DDBJ whole genome shotgun (WGS) entry which is preliminary data.</text>
</comment>
<dbReference type="EMBL" id="MAGO01000004">
    <property type="protein sequence ID" value="OCC15634.1"/>
    <property type="molecule type" value="Genomic_DNA"/>
</dbReference>
<reference evidence="2 3" key="1">
    <citation type="submission" date="2016-06" db="EMBL/GenBank/DDBJ databases">
        <title>Respiratory ammonification of nitrate coupled to the oxidation of elemental sulfur in deep-sea autotrophic thermophilic bacteria.</title>
        <authorList>
            <person name="Slobodkina G.B."/>
            <person name="Mardanov A.V."/>
            <person name="Ravin N.V."/>
            <person name="Frolova A.A."/>
            <person name="Viryasiv M.B."/>
            <person name="Chernyh N.A."/>
            <person name="Bonch-Osmolovskaya E.A."/>
            <person name="Slobodkin A.I."/>
        </authorList>
    </citation>
    <scope>NUCLEOTIDE SEQUENCE [LARGE SCALE GENOMIC DNA]</scope>
    <source>
        <strain evidence="2 3">S69</strain>
    </source>
</reference>
<sequence>MKRFLCFILLVIGTTLVAWNHAKADEDPTASVQTQQLPESDALGLSDAELGKRTTQEPEAYVPVSVFGTKGGYVHPFMSVTFQTSDNINFSSVNEKSDWTAIYTPGIWLAAPAKKEIFLNLDIYNTSPGGRYKQIYTPESFTRYQAYALYVADIEDFHNHSERDTTKQSAEAYFQYNLRGGLSASIYNKYLDTEDPMAVGYTTIGTVVDKYVTNLLGVIVEYDFGQKLRMRFDYNNFYLDYDKAFSKGKNRTDNSYSVYLYYDYSPKTSFFGEYEYVDVNYDISKIQDSTQNYGYLGIEWKPTEKVALKAKAGLISRDSKNPKANSVTDPVVELTYEHKFTAKTNMKLFWANKLNESTISTSAYSKDTIINLHLNKIITEKIEATLFLDYTRNDFKGTIGASRVDNVYTIAPKVRYVFKDWLQSEIGYEYVKRTSDVNLAEFEANTFFVRVSAGF</sequence>
<dbReference type="OrthoDB" id="5413545at2"/>
<dbReference type="SUPFAM" id="SSF56935">
    <property type="entry name" value="Porins"/>
    <property type="match status" value="1"/>
</dbReference>
<dbReference type="STRING" id="1156395.DBT_0985"/>